<evidence type="ECO:0008006" key="4">
    <source>
        <dbReference type="Google" id="ProtNLM"/>
    </source>
</evidence>
<feature type="transmembrane region" description="Helical" evidence="1">
    <location>
        <begin position="66"/>
        <end position="89"/>
    </location>
</feature>
<keyword evidence="1" id="KW-0812">Transmembrane</keyword>
<gene>
    <name evidence="2" type="ORF">I8J29_11085</name>
</gene>
<organism evidence="2 3">
    <name type="scientific">Paenibacillus artemisiicola</name>
    <dbReference type="NCBI Taxonomy" id="1172618"/>
    <lineage>
        <taxon>Bacteria</taxon>
        <taxon>Bacillati</taxon>
        <taxon>Bacillota</taxon>
        <taxon>Bacilli</taxon>
        <taxon>Bacillales</taxon>
        <taxon>Paenibacillaceae</taxon>
        <taxon>Paenibacillus</taxon>
    </lineage>
</organism>
<reference evidence="2 3" key="1">
    <citation type="submission" date="2021-03" db="EMBL/GenBank/DDBJ databases">
        <title>Paenibacillus artemisicola MWE-103 whole genome sequence.</title>
        <authorList>
            <person name="Ham Y.J."/>
        </authorList>
    </citation>
    <scope>NUCLEOTIDE SEQUENCE [LARGE SCALE GENOMIC DNA]</scope>
    <source>
        <strain evidence="2 3">MWE-103</strain>
    </source>
</reference>
<name>A0ABS3W8U7_9BACL</name>
<proteinExistence type="predicted"/>
<keyword evidence="1" id="KW-1133">Transmembrane helix</keyword>
<feature type="transmembrane region" description="Helical" evidence="1">
    <location>
        <begin position="32"/>
        <end position="54"/>
    </location>
</feature>
<dbReference type="RefSeq" id="WP_208847675.1">
    <property type="nucleotide sequence ID" value="NZ_JAGGDJ010000005.1"/>
</dbReference>
<keyword evidence="1" id="KW-0472">Membrane</keyword>
<evidence type="ECO:0000256" key="1">
    <source>
        <dbReference type="SAM" id="Phobius"/>
    </source>
</evidence>
<dbReference type="Proteomes" id="UP000670947">
    <property type="component" value="Unassembled WGS sequence"/>
</dbReference>
<keyword evidence="3" id="KW-1185">Reference proteome</keyword>
<dbReference type="EMBL" id="JAGGDJ010000005">
    <property type="protein sequence ID" value="MBO7744744.1"/>
    <property type="molecule type" value="Genomic_DNA"/>
</dbReference>
<sequence length="97" mass="10368">MTLWVLLGTAAGGALLAWLRLKSRGARRLLDVAAVLAYLAFFAEAAHAVMRTLLDDTVFMTQVHEVLLSPLFMAGGGYLGVYALSLLAARAWTGTDS</sequence>
<comment type="caution">
    <text evidence="2">The sequence shown here is derived from an EMBL/GenBank/DDBJ whole genome shotgun (WGS) entry which is preliminary data.</text>
</comment>
<evidence type="ECO:0000313" key="3">
    <source>
        <dbReference type="Proteomes" id="UP000670947"/>
    </source>
</evidence>
<accession>A0ABS3W8U7</accession>
<evidence type="ECO:0000313" key="2">
    <source>
        <dbReference type="EMBL" id="MBO7744744.1"/>
    </source>
</evidence>
<protein>
    <recommendedName>
        <fullName evidence="4">Lycopene cyclase domain-containing protein</fullName>
    </recommendedName>
</protein>